<evidence type="ECO:0000256" key="3">
    <source>
        <dbReference type="ARBA" id="ARBA00022676"/>
    </source>
</evidence>
<dbReference type="GO" id="GO:0005634">
    <property type="term" value="C:nucleus"/>
    <property type="evidence" value="ECO:0007669"/>
    <property type="project" value="UniProtKB-SubCell"/>
</dbReference>
<dbReference type="Proteomes" id="UP000028761">
    <property type="component" value="Chromosome 4"/>
</dbReference>
<reference evidence="13" key="2">
    <citation type="submission" date="2025-08" db="UniProtKB">
        <authorList>
            <consortium name="Ensembl"/>
        </authorList>
    </citation>
    <scope>IDENTIFICATION</scope>
</reference>
<evidence type="ECO:0000313" key="14">
    <source>
        <dbReference type="Proteomes" id="UP000028761"/>
    </source>
</evidence>
<comment type="subunit">
    <text evidence="9">Homodimer.</text>
</comment>
<feature type="binding site" evidence="10">
    <location>
        <position position="351"/>
    </location>
    <ligand>
        <name>beta-nicotinamide D-ribonucleotide</name>
        <dbReference type="ChEBI" id="CHEBI:14649"/>
    </ligand>
</feature>
<feature type="binding site" evidence="10">
    <location>
        <position position="196"/>
    </location>
    <ligand>
        <name>diphosphate</name>
        <dbReference type="ChEBI" id="CHEBI:33019"/>
    </ligand>
</feature>
<feature type="binding site" evidence="10">
    <location>
        <begin position="320"/>
        <end position="321"/>
    </location>
    <ligand>
        <name>beta-nicotinamide D-ribonucleotide</name>
        <dbReference type="ChEBI" id="CHEBI:14649"/>
    </ligand>
</feature>
<dbReference type="Gene3D" id="3.20.20.70">
    <property type="entry name" value="Aldolase class I"/>
    <property type="match status" value="2"/>
</dbReference>
<keyword evidence="4 9" id="KW-0808">Transferase</keyword>
<reference evidence="13 14" key="1">
    <citation type="submission" date="2012-03" db="EMBL/GenBank/DDBJ databases">
        <title>Whole Genome Assembly of Papio anubis.</title>
        <authorList>
            <person name="Liu Y.L."/>
            <person name="Abraham K.A."/>
            <person name="Akbar H.A."/>
            <person name="Ali S.A."/>
            <person name="Anosike U.A."/>
            <person name="Aqrawi P.A."/>
            <person name="Arias F.A."/>
            <person name="Attaway T.A."/>
            <person name="Awwad R.A."/>
            <person name="Babu C.B."/>
            <person name="Bandaranaike D.B."/>
            <person name="Battles P.B."/>
            <person name="Bell A.B."/>
            <person name="Beltran B.B."/>
            <person name="Berhane-Mersha D.B."/>
            <person name="Bess C.B."/>
            <person name="Bickham C.B."/>
            <person name="Bolden T.B."/>
            <person name="Carter K.C."/>
            <person name="Chau D.C."/>
            <person name="Chavez A.C."/>
            <person name="Clerc-Blankenburg K.C."/>
            <person name="Coyle M.C."/>
            <person name="Dao M.D."/>
            <person name="Davila M.L.D."/>
            <person name="Davy-Carroll L.D."/>
            <person name="Denson S.D."/>
            <person name="Dinh H.D."/>
            <person name="Fernandez S.F."/>
            <person name="Fernando P.F."/>
            <person name="Forbes L.F."/>
            <person name="Francis C.F."/>
            <person name="Francisco L.F."/>
            <person name="Fu Q.F."/>
            <person name="Garcia-Iii R.G."/>
            <person name="Garrett T.G."/>
            <person name="Gross S.G."/>
            <person name="Gubbala S.G."/>
            <person name="Hirani K.H."/>
            <person name="Hogues M.H."/>
            <person name="Hollins B.H."/>
            <person name="Jackson L.J."/>
            <person name="Javaid M.J."/>
            <person name="Jhangiani S.J."/>
            <person name="Johnson A.J."/>
            <person name="Johnson B.J."/>
            <person name="Jones J.J."/>
            <person name="Joshi V.J."/>
            <person name="Kalu J.K."/>
            <person name="Khan N.K."/>
            <person name="Korchina V.K."/>
            <person name="Kovar C.K."/>
            <person name="Lago L.L."/>
            <person name="Lara F.L."/>
            <person name="Le T.-K.L."/>
            <person name="Lee S.L."/>
            <person name="Legall-Iii F.L."/>
            <person name="Lemon S.L."/>
            <person name="Liu J.L."/>
            <person name="Liu Y.-S.L."/>
            <person name="Liyanage D.L."/>
            <person name="Lopez J.L."/>
            <person name="Lorensuhewa L.L."/>
            <person name="Mata R.M."/>
            <person name="Mathew T.M."/>
            <person name="Mercado C.M."/>
            <person name="Mercado I.M."/>
            <person name="Morales K.M."/>
            <person name="Morgan M.M."/>
            <person name="Munidasa M.M."/>
            <person name="Ngo D.N."/>
            <person name="Nguyen L.N."/>
            <person name="Nguyen T.N."/>
            <person name="Nguyen N.N."/>
            <person name="Obregon M.O."/>
            <person name="Okwuonu G.O."/>
            <person name="Ongeri F.O."/>
            <person name="Onwere C.O."/>
            <person name="Osifeso I.O."/>
            <person name="Parra A.P."/>
            <person name="Patil S.P."/>
            <person name="Perez A.P."/>
            <person name="Perez Y.P."/>
            <person name="Pham C.P."/>
            <person name="Pu L.-L.P."/>
            <person name="Puazo M.P."/>
            <person name="Quiroz J.Q."/>
            <person name="Rouhana J.R."/>
            <person name="Ruiz M.R."/>
            <person name="Ruiz S.-J.R."/>
            <person name="Saada N.S."/>
            <person name="Santibanez J.S."/>
            <person name="Scheel M.S."/>
            <person name="Schneider B.S."/>
            <person name="Simmons D.S."/>
            <person name="Sisson I.S."/>
            <person name="Tang L.-Y.T."/>
            <person name="Thornton R.T."/>
            <person name="Tisius J.T."/>
            <person name="Toledanes G.T."/>
            <person name="Trejos Z.T."/>
            <person name="Usmani K.U."/>
            <person name="Varghese R.V."/>
            <person name="Vattathil S.V."/>
            <person name="Vee V.V."/>
            <person name="Walker D.W."/>
            <person name="Weissenberger G.W."/>
            <person name="White C.W."/>
            <person name="Williams A.W."/>
            <person name="Woodworth J.W."/>
            <person name="Wright R.W."/>
            <person name="Zhu Y.Z."/>
            <person name="Han Y.H."/>
            <person name="Newsham I.N."/>
            <person name="Nazareth L.N."/>
            <person name="Worley K.W."/>
            <person name="Muzny D.M."/>
            <person name="Rogers J.R."/>
            <person name="Gibbs R.G."/>
        </authorList>
    </citation>
    <scope>NUCLEOTIDE SEQUENCE [LARGE SCALE GENOMIC DNA]</scope>
</reference>
<evidence type="ECO:0000256" key="7">
    <source>
        <dbReference type="ARBA" id="ARBA00035036"/>
    </source>
</evidence>
<name>A0A2I3NDI6_PAPAN</name>
<dbReference type="InterPro" id="IPR041525">
    <property type="entry name" value="N/Namide_PRibTrfase"/>
</dbReference>
<proteinExistence type="inferred from homology"/>
<evidence type="ECO:0000259" key="12">
    <source>
        <dbReference type="Pfam" id="PF18127"/>
    </source>
</evidence>
<evidence type="ECO:0000256" key="6">
    <source>
        <dbReference type="ARBA" id="ARBA00035024"/>
    </source>
</evidence>
<evidence type="ECO:0000256" key="10">
    <source>
        <dbReference type="PIRSR" id="PIRSR005943-1"/>
    </source>
</evidence>
<dbReference type="InterPro" id="IPR016471">
    <property type="entry name" value="Nicotinamide_PRibTrfase"/>
</dbReference>
<dbReference type="PANTHER" id="PTHR43816">
    <property type="entry name" value="NICOTINAMIDE PHOSPHORIBOSYLTRANSFERASE"/>
    <property type="match status" value="1"/>
</dbReference>
<evidence type="ECO:0000256" key="4">
    <source>
        <dbReference type="ARBA" id="ARBA00022679"/>
    </source>
</evidence>
<sequence>MNAAAEAEFNILLATDSYKVTHYKQYPPNTSKVYSYFECREKKTENSKLRKVKYEETVFYGLQYILNKYLKGKVVTKEKIQEAKEVYKEHFQDDVFNEKGWNYILEKYDGHLPIEVKAVPEGSVIPRGNVLFTVENTDPECYWLTNWIETILVQSWYPITVATNSREQKKILAKYLLETSGNLDGLEYKLHDFGYRGVSSQETAGIGASAHLVNFKGTDTVAGIALIKKYYGTKDPVPGYSVPAAEHSTITAWGKDHEKDAFEHIVTQFSTEAPLIIRPDSGNPLDTVLKVLEILGKKFPVTENSKGYKLLPPYLRVIQGDGVDINTLQEIVEGMKQKKWSIENVSFGSGGALLQKLTRDLLNCSFKCSYVVTNGLGINVFKDPVADPNKRSKKGRLSLHRTPAGNFVTLEEGKGDLEEYGHDLLHTVFKNGKVTKSYSFDEVRKNAQLNIELEAAPH</sequence>
<keyword evidence="9" id="KW-0202">Cytokine</keyword>
<dbReference type="GO" id="GO:0009435">
    <property type="term" value="P:NAD+ biosynthetic process"/>
    <property type="evidence" value="ECO:0007669"/>
    <property type="project" value="UniProtKB-UniPathway"/>
</dbReference>
<evidence type="ECO:0000313" key="13">
    <source>
        <dbReference type="Ensembl" id="ENSPANP00000046134.2"/>
    </source>
</evidence>
<dbReference type="InterPro" id="IPR041529">
    <property type="entry name" value="DUF5598"/>
</dbReference>
<dbReference type="GO" id="GO:0005737">
    <property type="term" value="C:cytoplasm"/>
    <property type="evidence" value="ECO:0007669"/>
    <property type="project" value="UniProtKB-SubCell"/>
</dbReference>
<dbReference type="GO" id="GO:0005125">
    <property type="term" value="F:cytokine activity"/>
    <property type="evidence" value="ECO:0007669"/>
    <property type="project" value="UniProtKB-UniRule"/>
</dbReference>
<dbReference type="CDD" id="cd01569">
    <property type="entry name" value="PBEF_like"/>
    <property type="match status" value="1"/>
</dbReference>
<evidence type="ECO:0000256" key="8">
    <source>
        <dbReference type="ARBA" id="ARBA00047835"/>
    </source>
</evidence>
<dbReference type="Pfam" id="PF04095">
    <property type="entry name" value="NAPRTase"/>
    <property type="match status" value="2"/>
</dbReference>
<dbReference type="PIRSF" id="PIRSF005943">
    <property type="entry name" value="NMPRT"/>
    <property type="match status" value="1"/>
</dbReference>
<evidence type="ECO:0000256" key="2">
    <source>
        <dbReference type="ARBA" id="ARBA00022642"/>
    </source>
</evidence>
<feature type="domain" description="Nicotinate/nicotinamide phosphoribosyltransferase" evidence="11">
    <location>
        <begin position="188"/>
        <end position="272"/>
    </location>
</feature>
<dbReference type="GO" id="GO:0032922">
    <property type="term" value="P:circadian regulation of gene expression"/>
    <property type="evidence" value="ECO:0007669"/>
    <property type="project" value="UniProtKB-UniRule"/>
</dbReference>
<dbReference type="GeneTree" id="ENSGT00940000153456"/>
<comment type="similarity">
    <text evidence="1 9">Belongs to the NAPRTase family.</text>
</comment>
<comment type="subcellular location">
    <subcellularLocation>
        <location evidence="9">Nucleus</location>
    </subcellularLocation>
    <subcellularLocation>
        <location evidence="9">Cytoplasm</location>
    </subcellularLocation>
    <subcellularLocation>
        <location evidence="9">Secreted</location>
    </subcellularLocation>
</comment>
<dbReference type="InterPro" id="IPR013785">
    <property type="entry name" value="Aldolase_TIM"/>
</dbReference>
<organism evidence="13 14">
    <name type="scientific">Papio anubis</name>
    <name type="common">Olive baboon</name>
    <dbReference type="NCBI Taxonomy" id="9555"/>
    <lineage>
        <taxon>Eukaryota</taxon>
        <taxon>Metazoa</taxon>
        <taxon>Chordata</taxon>
        <taxon>Craniata</taxon>
        <taxon>Vertebrata</taxon>
        <taxon>Euteleostomi</taxon>
        <taxon>Mammalia</taxon>
        <taxon>Eutheria</taxon>
        <taxon>Euarchontoglires</taxon>
        <taxon>Primates</taxon>
        <taxon>Haplorrhini</taxon>
        <taxon>Catarrhini</taxon>
        <taxon>Cercopithecidae</taxon>
        <taxon>Cercopithecinae</taxon>
        <taxon>Papio</taxon>
    </lineage>
</organism>
<dbReference type="AlphaFoldDB" id="A0A2I3NDI6"/>
<reference evidence="13" key="3">
    <citation type="submission" date="2025-09" db="UniProtKB">
        <authorList>
            <consortium name="Ensembl"/>
        </authorList>
    </citation>
    <scope>IDENTIFICATION</scope>
</reference>
<comment type="pathway">
    <text evidence="5 9">Cofactor biosynthesis; NAD(+) biosynthesis; nicotinamide D-ribonucleotide from 5-phospho-alpha-D-ribose 1-diphosphate and nicotinamide: step 1/1.</text>
</comment>
<dbReference type="GO" id="GO:0047280">
    <property type="term" value="F:nicotinamide phosphoribosyltransferase activity"/>
    <property type="evidence" value="ECO:0007669"/>
    <property type="project" value="UniProtKB-UniRule"/>
</dbReference>
<keyword evidence="9" id="KW-0539">Nucleus</keyword>
<dbReference type="UniPathway" id="UPA00253">
    <property type="reaction ID" value="UER00890"/>
</dbReference>
<dbReference type="GO" id="GO:0005615">
    <property type="term" value="C:extracellular space"/>
    <property type="evidence" value="ECO:0007669"/>
    <property type="project" value="UniProtKB-UniRule"/>
</dbReference>
<evidence type="ECO:0000256" key="9">
    <source>
        <dbReference type="PIRNR" id="PIRNR005943"/>
    </source>
</evidence>
<comment type="catalytic activity">
    <reaction evidence="8">
        <text>beta-nicotinamide D-ribonucleotide + diphosphate = 5-phospho-alpha-D-ribose 1-diphosphate + nicotinamide + H(+)</text>
        <dbReference type="Rhea" id="RHEA:16149"/>
        <dbReference type="ChEBI" id="CHEBI:14649"/>
        <dbReference type="ChEBI" id="CHEBI:15378"/>
        <dbReference type="ChEBI" id="CHEBI:17154"/>
        <dbReference type="ChEBI" id="CHEBI:33019"/>
        <dbReference type="ChEBI" id="CHEBI:58017"/>
        <dbReference type="EC" id="2.4.2.12"/>
    </reaction>
    <physiologicalReaction direction="right-to-left" evidence="8">
        <dbReference type="Rhea" id="RHEA:16151"/>
    </physiologicalReaction>
</comment>
<feature type="domain" description="Nicotinamide phosphoribosyltransferase N-terminal" evidence="12">
    <location>
        <begin position="10"/>
        <end position="116"/>
    </location>
</feature>
<dbReference type="PANTHER" id="PTHR43816:SF1">
    <property type="entry name" value="NICOTINAMIDE PHOSPHORIBOSYLTRANSFERASE"/>
    <property type="match status" value="1"/>
</dbReference>
<feature type="binding site" evidence="10">
    <location>
        <position position="278"/>
    </location>
    <ligand>
        <name>diphosphate</name>
        <dbReference type="ChEBI" id="CHEBI:33019"/>
    </ligand>
</feature>
<keyword evidence="2 9" id="KW-0662">Pyridine nucleotide biosynthesis</keyword>
<dbReference type="Pfam" id="PF18127">
    <property type="entry name" value="NAMPT_N"/>
    <property type="match status" value="1"/>
</dbReference>
<keyword evidence="3 9" id="KW-0328">Glycosyltransferase</keyword>
<evidence type="ECO:0000256" key="1">
    <source>
        <dbReference type="ARBA" id="ARBA00010897"/>
    </source>
</evidence>
<feature type="binding site" evidence="10">
    <location>
        <position position="359"/>
    </location>
    <ligand>
        <name>beta-nicotinamide D-ribonucleotide</name>
        <dbReference type="ChEBI" id="CHEBI:14649"/>
    </ligand>
</feature>
<dbReference type="Bgee" id="ENSPANG00000025368">
    <property type="expression patterns" value="Expressed in caecum and 66 other cell types or tissues"/>
</dbReference>
<keyword evidence="9" id="KW-0963">Cytoplasm</keyword>
<evidence type="ECO:0000259" key="11">
    <source>
        <dbReference type="Pfam" id="PF04095"/>
    </source>
</evidence>
<feature type="domain" description="Nicotinate/nicotinamide phosphoribosyltransferase" evidence="11">
    <location>
        <begin position="275"/>
        <end position="432"/>
    </location>
</feature>
<dbReference type="EC" id="2.4.2.12" evidence="6 9"/>
<keyword evidence="14" id="KW-1185">Reference proteome</keyword>
<accession>A0A2I3NDI6</accession>
<evidence type="ECO:0000256" key="5">
    <source>
        <dbReference type="ARBA" id="ARBA00035007"/>
    </source>
</evidence>
<dbReference type="InterPro" id="IPR036068">
    <property type="entry name" value="Nicotinate_pribotase-like_C"/>
</dbReference>
<dbReference type="ExpressionAtlas" id="A0A2I3NDI6">
    <property type="expression patterns" value="baseline"/>
</dbReference>
<keyword evidence="9" id="KW-0964">Secreted</keyword>
<dbReference type="Ensembl" id="ENSPANT00000047629.2">
    <property type="protein sequence ID" value="ENSPANP00000046134.2"/>
    <property type="gene ID" value="ENSPANG00000025368.3"/>
</dbReference>
<feature type="binding site" evidence="10">
    <location>
        <position position="247"/>
    </location>
    <ligand>
        <name>diphosphate</name>
        <dbReference type="ChEBI" id="CHEBI:33019"/>
    </ligand>
</feature>
<feature type="binding site" evidence="10">
    <location>
        <begin position="278"/>
        <end position="280"/>
    </location>
    <ligand>
        <name>beta-nicotinamide D-ribonucleotide</name>
        <dbReference type="ChEBI" id="CHEBI:14649"/>
    </ligand>
</feature>
<gene>
    <name evidence="13" type="primary">NAMPT</name>
</gene>
<dbReference type="STRING" id="9555.ENSPANP00000046134"/>
<keyword evidence="9" id="KW-0090">Biological rhythms</keyword>
<dbReference type="SUPFAM" id="SSF51690">
    <property type="entry name" value="Nicotinate/Quinolinate PRTase C-terminal domain-like"/>
    <property type="match status" value="1"/>
</dbReference>
<protein>
    <recommendedName>
        <fullName evidence="7 9">Nicotinamide phosphoribosyltransferase</fullName>
        <shortName evidence="9">NAmPRTase</shortName>
        <ecNumber evidence="6 9">2.4.2.12</ecNumber>
    </recommendedName>
</protein>
<feature type="binding site" evidence="10">
    <location>
        <position position="219"/>
    </location>
    <ligand>
        <name>beta-nicotinamide D-ribonucleotide</name>
        <dbReference type="ChEBI" id="CHEBI:14649"/>
    </ligand>
</feature>